<evidence type="ECO:0000256" key="1">
    <source>
        <dbReference type="SAM" id="MobiDB-lite"/>
    </source>
</evidence>
<feature type="region of interest" description="Disordered" evidence="1">
    <location>
        <begin position="636"/>
        <end position="670"/>
    </location>
</feature>
<feature type="region of interest" description="Disordered" evidence="1">
    <location>
        <begin position="449"/>
        <end position="472"/>
    </location>
</feature>
<feature type="compositionally biased region" description="Low complexity" evidence="1">
    <location>
        <begin position="1275"/>
        <end position="1292"/>
    </location>
</feature>
<evidence type="ECO:0000313" key="4">
    <source>
        <dbReference type="Proteomes" id="UP001591681"/>
    </source>
</evidence>
<dbReference type="PANTHER" id="PTHR21564:SF4">
    <property type="entry name" value="ZINC FINGER PROTEIN 608"/>
    <property type="match status" value="1"/>
</dbReference>
<feature type="domain" description="C2H2-type" evidence="2">
    <location>
        <begin position="485"/>
        <end position="508"/>
    </location>
</feature>
<protein>
    <recommendedName>
        <fullName evidence="2">C2H2-type domain-containing protein</fullName>
    </recommendedName>
</protein>
<dbReference type="PANTHER" id="PTHR21564">
    <property type="entry name" value="BRAKELESS PROTEIN"/>
    <property type="match status" value="1"/>
</dbReference>
<dbReference type="PROSITE" id="PS00028">
    <property type="entry name" value="ZINC_FINGER_C2H2_1"/>
    <property type="match status" value="1"/>
</dbReference>
<proteinExistence type="predicted"/>
<feature type="region of interest" description="Disordered" evidence="1">
    <location>
        <begin position="1270"/>
        <end position="1333"/>
    </location>
</feature>
<feature type="region of interest" description="Disordered" evidence="1">
    <location>
        <begin position="1145"/>
        <end position="1216"/>
    </location>
</feature>
<feature type="compositionally biased region" description="Basic and acidic residues" evidence="1">
    <location>
        <begin position="636"/>
        <end position="656"/>
    </location>
</feature>
<dbReference type="InterPro" id="IPR040010">
    <property type="entry name" value="ZN608/ZN609"/>
</dbReference>
<accession>A0ABD1K166</accession>
<feature type="region of interest" description="Disordered" evidence="1">
    <location>
        <begin position="721"/>
        <end position="750"/>
    </location>
</feature>
<feature type="region of interest" description="Disordered" evidence="1">
    <location>
        <begin position="819"/>
        <end position="861"/>
    </location>
</feature>
<organism evidence="3 4">
    <name type="scientific">Coilia grayii</name>
    <name type="common">Gray's grenadier anchovy</name>
    <dbReference type="NCBI Taxonomy" id="363190"/>
    <lineage>
        <taxon>Eukaryota</taxon>
        <taxon>Metazoa</taxon>
        <taxon>Chordata</taxon>
        <taxon>Craniata</taxon>
        <taxon>Vertebrata</taxon>
        <taxon>Euteleostomi</taxon>
        <taxon>Actinopterygii</taxon>
        <taxon>Neopterygii</taxon>
        <taxon>Teleostei</taxon>
        <taxon>Clupei</taxon>
        <taxon>Clupeiformes</taxon>
        <taxon>Clupeoidei</taxon>
        <taxon>Engraulidae</taxon>
        <taxon>Coilinae</taxon>
        <taxon>Coilia</taxon>
    </lineage>
</organism>
<dbReference type="InterPro" id="IPR013087">
    <property type="entry name" value="Znf_C2H2_type"/>
</dbReference>
<feature type="compositionally biased region" description="Basic and acidic residues" evidence="1">
    <location>
        <begin position="184"/>
        <end position="198"/>
    </location>
</feature>
<evidence type="ECO:0000259" key="2">
    <source>
        <dbReference type="PROSITE" id="PS00028"/>
    </source>
</evidence>
<feature type="region of interest" description="Disordered" evidence="1">
    <location>
        <begin position="1000"/>
        <end position="1041"/>
    </location>
</feature>
<dbReference type="EMBL" id="JBHFQA010000010">
    <property type="protein sequence ID" value="KAL2092864.1"/>
    <property type="molecule type" value="Genomic_DNA"/>
</dbReference>
<feature type="region of interest" description="Disordered" evidence="1">
    <location>
        <begin position="1360"/>
        <end position="1387"/>
    </location>
</feature>
<feature type="compositionally biased region" description="Polar residues" evidence="1">
    <location>
        <begin position="1369"/>
        <end position="1387"/>
    </location>
</feature>
<feature type="compositionally biased region" description="Acidic residues" evidence="1">
    <location>
        <begin position="518"/>
        <end position="531"/>
    </location>
</feature>
<feature type="compositionally biased region" description="Basic and acidic residues" evidence="1">
    <location>
        <begin position="1319"/>
        <end position="1333"/>
    </location>
</feature>
<feature type="compositionally biased region" description="Basic and acidic residues" evidence="1">
    <location>
        <begin position="1029"/>
        <end position="1041"/>
    </location>
</feature>
<feature type="region of interest" description="Disordered" evidence="1">
    <location>
        <begin position="171"/>
        <end position="198"/>
    </location>
</feature>
<evidence type="ECO:0000313" key="3">
    <source>
        <dbReference type="EMBL" id="KAL2092864.1"/>
    </source>
</evidence>
<keyword evidence="4" id="KW-1185">Reference proteome</keyword>
<feature type="compositionally biased region" description="Basic and acidic residues" evidence="1">
    <location>
        <begin position="1148"/>
        <end position="1207"/>
    </location>
</feature>
<dbReference type="Proteomes" id="UP001591681">
    <property type="component" value="Unassembled WGS sequence"/>
</dbReference>
<feature type="region of interest" description="Disordered" evidence="1">
    <location>
        <begin position="270"/>
        <end position="291"/>
    </location>
</feature>
<reference evidence="3 4" key="1">
    <citation type="submission" date="2024-09" db="EMBL/GenBank/DDBJ databases">
        <title>A chromosome-level genome assembly of Gray's grenadier anchovy, Coilia grayii.</title>
        <authorList>
            <person name="Fu Z."/>
        </authorList>
    </citation>
    <scope>NUCLEOTIDE SEQUENCE [LARGE SCALE GENOMIC DNA]</scope>
    <source>
        <strain evidence="3">G4</strain>
        <tissue evidence="3">Muscle</tissue>
    </source>
</reference>
<feature type="compositionally biased region" description="Basic and acidic residues" evidence="1">
    <location>
        <begin position="507"/>
        <end position="517"/>
    </location>
</feature>
<feature type="region of interest" description="Disordered" evidence="1">
    <location>
        <begin position="506"/>
        <end position="565"/>
    </location>
</feature>
<name>A0ABD1K166_9TELE</name>
<feature type="compositionally biased region" description="Polar residues" evidence="1">
    <location>
        <begin position="270"/>
        <end position="279"/>
    </location>
</feature>
<gene>
    <name evidence="3" type="ORF">ACEWY4_012662</name>
</gene>
<feature type="compositionally biased region" description="Low complexity" evidence="1">
    <location>
        <begin position="546"/>
        <end position="560"/>
    </location>
</feature>
<comment type="caution">
    <text evidence="3">The sequence shown here is derived from an EMBL/GenBank/DDBJ whole genome shotgun (WGS) entry which is preliminary data.</text>
</comment>
<sequence>MSVISSVDESIKANGVESYDSGDDWEIGLGNLIINLDADLEKDRRKLEMNRVLSIKSSVKRCEDIAFSCATTVLDGLTNQSAQPPAPVARGNASCKESSKKFKVRKTNSSNVKDKILSLDTLYGIPKVCIGKRQESQGRLTEAIEMNSVADQEKLAKLNTSDVTISCAKGKEEKRVSKTHSRTLKRERDTARTRKEKQGDALVSLKFSGVRAPENDCAVEAEENPCHCEDSEMGDSKGGVGARIMGSSIVVNKLEEIDAPSRTQKTLQVRTRSVGTNTHEPGKACDTPAHMGPCQPGTSVNLEGIVWHETEEGVLVVNVTWRKRTYVGTLLDCTKHDWAPPRFCDSPSTDAETQGGRGRSKRMRLAIPEPALVEPVLPKVRALPHKRRGIGISSKGRRGSLNLLNNCRTPPYYTEEELKTSPLSQGKRKIKAPAELDLTLVTEDVKNGNGKRIRAKSRSAPSTPQGKSDPVFLDQACPSPMLIDCPHPNCNKKYKHINGLRYHQSHAHLDSDRKPDFEVENEDRLTDEEEGGGPLRSLTFSCTETSPSSSSSKKANSPPKLGVVGPLKSRKMMLSTDTGPLITSKSRRHVVTKDGPADDLSNLPIISNMTVVLENCLITDRSSSVEMPKLEAEDMIDKSETDDPTKKELGKTEKCSSSKARGRFIVTPPAPPKLIAIPTTTFSSSSADASCHHSSPTVSLTKAKSLSLKPIKPKLDMIVQPNLPSSTLGTCKESKRKDKQRLKDRHSKDIRTTKSENVHIKMEDSKGMGKDFSISLLKEHLSKQEVSNGLNETQESRMASIRAEADKVYTFTDNAPSPSIGGCSRLDSSSIANGDGTTSKTNSPAYSDISDAADDGGSDGRFNTKLKVNSATESNPIHGMSSRVASGTLKEAQSSPLYQGYDAYCLQGYVHAGQSNSSSFLKVTSTYDGKTKKDDLNEVTEEFKIAESTDAKKKDLCTSSSQSQLQMVMTDAQTTLAQSLYYGQYSRGMKVDQKLLTLSVGGTHGRPAPMEASPEEVHHSKQKGAQTVRDLEHREQKDGQREISMSSVISKGVNSVKASCGSKVGQHSYFELEKQQQQQVKSALITMIKDQRLEPEEYKSAGKDLPEQIQVDSNVSCVNDCEPLCWGRPYPAKYTTLLNQEMGSKGSVELHSDKAKDLDTPPSDSDTKMGVESLNKRQDTHGNEDHEESDDKTNDRDTQGEVNEELKSGSLACGSSALSPQQQSYVQYQHSYPYLHLCEPSNHGYRVMSPALVSSYAGFHYPLYGKTAGREESDLSSQSNSSSMSSKPLSDSAPLELRQHHNHGNLSYHGKSPVPGERGSPEREKDGDQEREPVPFSQHVHTHHHTHLGMGYTLMPGQYDPYPGLSPTAVVSSQKTHNASNESDGKM</sequence>
<feature type="compositionally biased region" description="Polar residues" evidence="1">
    <location>
        <begin position="826"/>
        <end position="844"/>
    </location>
</feature>